<evidence type="ECO:0000256" key="2">
    <source>
        <dbReference type="ARBA" id="ARBA00011738"/>
    </source>
</evidence>
<dbReference type="PANTHER" id="PTHR46215:SF15">
    <property type="entry name" value="DIRIGENT PROTEIN 24"/>
    <property type="match status" value="1"/>
</dbReference>
<dbReference type="Pfam" id="PF03018">
    <property type="entry name" value="Dirigent"/>
    <property type="match status" value="1"/>
</dbReference>
<dbReference type="GO" id="GO:0009699">
    <property type="term" value="P:phenylpropanoid biosynthetic process"/>
    <property type="evidence" value="ECO:0007669"/>
    <property type="project" value="UniProtKB-ARBA"/>
</dbReference>
<keyword evidence="3 4" id="KW-0964">Secreted</keyword>
<comment type="subcellular location">
    <subcellularLocation>
        <location evidence="4">Secreted</location>
        <location evidence="4">Extracellular space</location>
        <location evidence="4">Apoplast</location>
    </subcellularLocation>
</comment>
<organism evidence="5 6">
    <name type="scientific">Protea cynaroides</name>
    <dbReference type="NCBI Taxonomy" id="273540"/>
    <lineage>
        <taxon>Eukaryota</taxon>
        <taxon>Viridiplantae</taxon>
        <taxon>Streptophyta</taxon>
        <taxon>Embryophyta</taxon>
        <taxon>Tracheophyta</taxon>
        <taxon>Spermatophyta</taxon>
        <taxon>Magnoliopsida</taxon>
        <taxon>Proteales</taxon>
        <taxon>Proteaceae</taxon>
        <taxon>Protea</taxon>
    </lineage>
</organism>
<dbReference type="EMBL" id="JAMYWD010000002">
    <property type="protein sequence ID" value="KAJ4979427.1"/>
    <property type="molecule type" value="Genomic_DNA"/>
</dbReference>
<dbReference type="AlphaFoldDB" id="A0A9Q0KZ87"/>
<dbReference type="OrthoDB" id="1921494at2759"/>
<evidence type="ECO:0000256" key="1">
    <source>
        <dbReference type="ARBA" id="ARBA00010746"/>
    </source>
</evidence>
<sequence length="381" mass="38801">MAANRSSTVSNSLIYLLIIALTVGCANSARVLLDDATSPLPEITSGTEAAVPLASNPVTTPAFSPIAPADAPTLTTPAFPPIVPADAPTLTTPAFPPIVPADAPTLTTPAVAVAQVPPPSPVTNPTIEDVAPAAGPIATATQTGANPALSFYMHDILGGSQPSGRVVAGIVANMGVNSQLPFSRPNTAVLPINGGVPLLNNGNDINGLINNNNIPYLAGLGGASSSTTMIDNSGNNNGINGGNKLPFVDAGQLPAGATLQQLMFGTITVIDDELTEAEELGSSVVGKAQGFYLDSSMDGTSHTMAVTALFHSGDHAAPDDTISFFGVHRTATPESQIAVVGGTGKYENARGYANIQTLHSTNDHTTDGVETLHQFSVYISY</sequence>
<reference evidence="5" key="1">
    <citation type="journal article" date="2023" name="Plant J.">
        <title>The genome of the king protea, Protea cynaroides.</title>
        <authorList>
            <person name="Chang J."/>
            <person name="Duong T.A."/>
            <person name="Schoeman C."/>
            <person name="Ma X."/>
            <person name="Roodt D."/>
            <person name="Barker N."/>
            <person name="Li Z."/>
            <person name="Van de Peer Y."/>
            <person name="Mizrachi E."/>
        </authorList>
    </citation>
    <scope>NUCLEOTIDE SEQUENCE</scope>
    <source>
        <tissue evidence="5">Young leaves</tissue>
    </source>
</reference>
<gene>
    <name evidence="5" type="ORF">NE237_010207</name>
</gene>
<feature type="signal peptide" evidence="4">
    <location>
        <begin position="1"/>
        <end position="28"/>
    </location>
</feature>
<keyword evidence="4" id="KW-0052">Apoplast</keyword>
<evidence type="ECO:0000313" key="6">
    <source>
        <dbReference type="Proteomes" id="UP001141806"/>
    </source>
</evidence>
<comment type="similarity">
    <text evidence="1 4">Belongs to the plant dirigent protein family.</text>
</comment>
<evidence type="ECO:0000313" key="5">
    <source>
        <dbReference type="EMBL" id="KAJ4979427.1"/>
    </source>
</evidence>
<evidence type="ECO:0000256" key="3">
    <source>
        <dbReference type="ARBA" id="ARBA00022525"/>
    </source>
</evidence>
<proteinExistence type="inferred from homology"/>
<name>A0A9Q0KZ87_9MAGN</name>
<feature type="chain" id="PRO_5040535403" description="Dirigent protein" evidence="4">
    <location>
        <begin position="29"/>
        <end position="381"/>
    </location>
</feature>
<dbReference type="InterPro" id="IPR044859">
    <property type="entry name" value="Allene_oxi_cyc_Dirigent"/>
</dbReference>
<dbReference type="GO" id="GO:0048046">
    <property type="term" value="C:apoplast"/>
    <property type="evidence" value="ECO:0007669"/>
    <property type="project" value="UniProtKB-SubCell"/>
</dbReference>
<dbReference type="Proteomes" id="UP001141806">
    <property type="component" value="Unassembled WGS sequence"/>
</dbReference>
<dbReference type="InterPro" id="IPR004265">
    <property type="entry name" value="Dirigent"/>
</dbReference>
<dbReference type="Gene3D" id="2.40.480.10">
    <property type="entry name" value="Allene oxide cyclase-like"/>
    <property type="match status" value="1"/>
</dbReference>
<keyword evidence="6" id="KW-1185">Reference proteome</keyword>
<dbReference type="PANTHER" id="PTHR46215">
    <property type="entry name" value="DIRIGENT PROTEIN 24-RELATED"/>
    <property type="match status" value="1"/>
</dbReference>
<comment type="subunit">
    <text evidence="2 4">Homodimer.</text>
</comment>
<accession>A0A9Q0KZ87</accession>
<keyword evidence="4" id="KW-0732">Signal</keyword>
<evidence type="ECO:0000256" key="4">
    <source>
        <dbReference type="RuleBase" id="RU363099"/>
    </source>
</evidence>
<comment type="caution">
    <text evidence="5">The sequence shown here is derived from an EMBL/GenBank/DDBJ whole genome shotgun (WGS) entry which is preliminary data.</text>
</comment>
<dbReference type="PROSITE" id="PS51257">
    <property type="entry name" value="PROKAR_LIPOPROTEIN"/>
    <property type="match status" value="1"/>
</dbReference>
<comment type="function">
    <text evidence="4">Dirigent proteins impart stereoselectivity on the phenoxy radical-coupling reaction, yielding optically active lignans from two molecules of coniferyl alcohol in the biosynthesis of lignans, flavonolignans, and alkaloids and thus plays a central role in plant secondary metabolism.</text>
</comment>
<protein>
    <recommendedName>
        <fullName evidence="4">Dirigent protein</fullName>
    </recommendedName>
</protein>